<evidence type="ECO:0000256" key="1">
    <source>
        <dbReference type="SAM" id="MobiDB-lite"/>
    </source>
</evidence>
<dbReference type="AlphaFoldDB" id="A0A2J9KNH0"/>
<evidence type="ECO:0000313" key="3">
    <source>
        <dbReference type="EMBL" id="NMW93410.1"/>
    </source>
</evidence>
<proteinExistence type="predicted"/>
<feature type="transmembrane region" description="Helical" evidence="2">
    <location>
        <begin position="106"/>
        <end position="132"/>
    </location>
</feature>
<evidence type="ECO:0000313" key="4">
    <source>
        <dbReference type="Proteomes" id="UP000582487"/>
    </source>
</evidence>
<protein>
    <submittedName>
        <fullName evidence="3">ECF transporter S component</fullName>
    </submittedName>
</protein>
<gene>
    <name evidence="3" type="ORF">HHJ74_06840</name>
</gene>
<keyword evidence="2" id="KW-0472">Membrane</keyword>
<feature type="transmembrane region" description="Helical" evidence="2">
    <location>
        <begin position="47"/>
        <end position="67"/>
    </location>
</feature>
<keyword evidence="2" id="KW-0812">Transmembrane</keyword>
<dbReference type="OrthoDB" id="3259317at2"/>
<organism evidence="3 4">
    <name type="scientific">Mobiluncus mulieris</name>
    <dbReference type="NCBI Taxonomy" id="2052"/>
    <lineage>
        <taxon>Bacteria</taxon>
        <taxon>Bacillati</taxon>
        <taxon>Actinomycetota</taxon>
        <taxon>Actinomycetes</taxon>
        <taxon>Actinomycetales</taxon>
        <taxon>Actinomycetaceae</taxon>
        <taxon>Mobiluncus</taxon>
    </lineage>
</organism>
<dbReference type="Pfam" id="PF09819">
    <property type="entry name" value="ABC_cobalt"/>
    <property type="match status" value="1"/>
</dbReference>
<dbReference type="EMBL" id="JABCUV010000006">
    <property type="protein sequence ID" value="NMW93410.1"/>
    <property type="molecule type" value="Genomic_DNA"/>
</dbReference>
<name>A0A2J9KNH0_9ACTO</name>
<dbReference type="RefSeq" id="WP_004013462.1">
    <property type="nucleotide sequence ID" value="NZ_JABCUO010000004.1"/>
</dbReference>
<feature type="transmembrane region" description="Helical" evidence="2">
    <location>
        <begin position="181"/>
        <end position="203"/>
    </location>
</feature>
<dbReference type="Proteomes" id="UP000582487">
    <property type="component" value="Unassembled WGS sequence"/>
</dbReference>
<feature type="transmembrane region" description="Helical" evidence="2">
    <location>
        <begin position="152"/>
        <end position="174"/>
    </location>
</feature>
<evidence type="ECO:0000256" key="2">
    <source>
        <dbReference type="SAM" id="Phobius"/>
    </source>
</evidence>
<comment type="caution">
    <text evidence="3">The sequence shown here is derived from an EMBL/GenBank/DDBJ whole genome shotgun (WGS) entry which is preliminary data.</text>
</comment>
<feature type="transmembrane region" description="Helical" evidence="2">
    <location>
        <begin position="73"/>
        <end position="94"/>
    </location>
</feature>
<reference evidence="3 4" key="1">
    <citation type="submission" date="2020-04" db="EMBL/GenBank/DDBJ databases">
        <title>Antimicrobial susceptibility and clonality of vaginal-derived multi-drug resistant Mobiluncus isolates in China.</title>
        <authorList>
            <person name="Zhang X."/>
        </authorList>
    </citation>
    <scope>NUCLEOTIDE SEQUENCE [LARGE SCALE GENOMIC DNA]</scope>
    <source>
        <strain evidence="3 4">7</strain>
    </source>
</reference>
<keyword evidence="2" id="KW-1133">Transmembrane helix</keyword>
<sequence length="218" mass="22932">MTAENQSARTSETKDTTLQAPHENDAKTVRTSSRKGLANSVLGTRNLMTVAALSVVGLIILIPLNYVSAGLMATPQMILIASSLMGLWVIPYMLPISVVRRPGATMLAALIMGIICIFSTPSGVGAIINNLIGGLFIEVPFAVMLYRKWTWWAHLISAGVFGTLNGLMCLMVLVKGMNITIGSGIVVASITSALVGALIVLGLTRLLQRAGVGVANQA</sequence>
<feature type="compositionally biased region" description="Polar residues" evidence="1">
    <location>
        <begin position="1"/>
        <end position="10"/>
    </location>
</feature>
<dbReference type="InterPro" id="IPR017195">
    <property type="entry name" value="ABC_thiamin-permease_prd"/>
</dbReference>
<feature type="region of interest" description="Disordered" evidence="1">
    <location>
        <begin position="1"/>
        <end position="30"/>
    </location>
</feature>
<accession>A0A2J9KNH0</accession>